<evidence type="ECO:0000313" key="3">
    <source>
        <dbReference type="Proteomes" id="UP001162164"/>
    </source>
</evidence>
<proteinExistence type="predicted"/>
<reference evidence="2" key="1">
    <citation type="journal article" date="2023" name="Insect Mol. Biol.">
        <title>Genome sequencing provides insights into the evolution of gene families encoding plant cell wall-degrading enzymes in longhorned beetles.</title>
        <authorList>
            <person name="Shin N.R."/>
            <person name="Okamura Y."/>
            <person name="Kirsch R."/>
            <person name="Pauchet Y."/>
        </authorList>
    </citation>
    <scope>NUCLEOTIDE SEQUENCE</scope>
    <source>
        <strain evidence="2">MMC_N1</strain>
    </source>
</reference>
<evidence type="ECO:0008006" key="4">
    <source>
        <dbReference type="Google" id="ProtNLM"/>
    </source>
</evidence>
<gene>
    <name evidence="2" type="ORF">NQ317_018629</name>
</gene>
<name>A0ABQ9J4F2_9CUCU</name>
<evidence type="ECO:0000256" key="1">
    <source>
        <dbReference type="SAM" id="Coils"/>
    </source>
</evidence>
<dbReference type="Proteomes" id="UP001162164">
    <property type="component" value="Unassembled WGS sequence"/>
</dbReference>
<comment type="caution">
    <text evidence="2">The sequence shown here is derived from an EMBL/GenBank/DDBJ whole genome shotgun (WGS) entry which is preliminary data.</text>
</comment>
<evidence type="ECO:0000313" key="2">
    <source>
        <dbReference type="EMBL" id="KAJ8972295.1"/>
    </source>
</evidence>
<organism evidence="2 3">
    <name type="scientific">Molorchus minor</name>
    <dbReference type="NCBI Taxonomy" id="1323400"/>
    <lineage>
        <taxon>Eukaryota</taxon>
        <taxon>Metazoa</taxon>
        <taxon>Ecdysozoa</taxon>
        <taxon>Arthropoda</taxon>
        <taxon>Hexapoda</taxon>
        <taxon>Insecta</taxon>
        <taxon>Pterygota</taxon>
        <taxon>Neoptera</taxon>
        <taxon>Endopterygota</taxon>
        <taxon>Coleoptera</taxon>
        <taxon>Polyphaga</taxon>
        <taxon>Cucujiformia</taxon>
        <taxon>Chrysomeloidea</taxon>
        <taxon>Cerambycidae</taxon>
        <taxon>Lamiinae</taxon>
        <taxon>Monochamini</taxon>
        <taxon>Molorchus</taxon>
    </lineage>
</organism>
<sequence length="243" mass="28510">MILNHSDVQCVNRKSYWKKAWILLDSLPRNLYIDSLLKLISDKHSPIAAKPKDYRCVKCETVSQEQEHVCQHCMQIFCEVCWSSHISELNSNLSLLVNQIKESENRLKHKADNFINRCDKLNVTIKETVQQKIENIHKMENLPLTNEGRNSNKITTYMNLHRETANLLNEIYHYGEARIIFDPESFHLDQDTEGIYNEIEENVSSKLPVEENPFENVSSMIRHYKSHSFIPKLLWTKCPRPGE</sequence>
<accession>A0ABQ9J4F2</accession>
<protein>
    <recommendedName>
        <fullName evidence="4">B box-type domain-containing protein</fullName>
    </recommendedName>
</protein>
<keyword evidence="3" id="KW-1185">Reference proteome</keyword>
<keyword evidence="1" id="KW-0175">Coiled coil</keyword>
<feature type="coiled-coil region" evidence="1">
    <location>
        <begin position="86"/>
        <end position="113"/>
    </location>
</feature>
<dbReference type="EMBL" id="JAPWTJ010001365">
    <property type="protein sequence ID" value="KAJ8972295.1"/>
    <property type="molecule type" value="Genomic_DNA"/>
</dbReference>